<feature type="active site" evidence="7">
    <location>
        <position position="407"/>
    </location>
</feature>
<dbReference type="InterPro" id="IPR012340">
    <property type="entry name" value="NA-bd_OB-fold"/>
</dbReference>
<dbReference type="InterPro" id="IPR030390">
    <property type="entry name" value="MeTrfase_TrmA_AS"/>
</dbReference>
<dbReference type="PROSITE" id="PS01230">
    <property type="entry name" value="TRMA_1"/>
    <property type="match status" value="1"/>
</dbReference>
<feature type="binding site" evidence="6">
    <location>
        <position position="286"/>
    </location>
    <ligand>
        <name>S-adenosyl-L-methionine</name>
        <dbReference type="ChEBI" id="CHEBI:59789"/>
    </ligand>
</feature>
<dbReference type="PANTHER" id="PTHR11061">
    <property type="entry name" value="RNA M5U METHYLTRANSFERASE"/>
    <property type="match status" value="1"/>
</dbReference>
<proteinExistence type="inferred from homology"/>
<keyword evidence="1" id="KW-0408">Iron</keyword>
<evidence type="ECO:0000256" key="2">
    <source>
        <dbReference type="ARBA" id="ARBA00022603"/>
    </source>
</evidence>
<accession>A0A4R3JAH9</accession>
<evidence type="ECO:0000256" key="7">
    <source>
        <dbReference type="PROSITE-ProRule" id="PRU10015"/>
    </source>
</evidence>
<dbReference type="Proteomes" id="UP000295304">
    <property type="component" value="Unassembled WGS sequence"/>
</dbReference>
<keyword evidence="4 6" id="KW-0949">S-adenosyl-L-methionine</keyword>
<comment type="caution">
    <text evidence="9">The sequence shown here is derived from an EMBL/GenBank/DDBJ whole genome shotgun (WGS) entry which is preliminary data.</text>
</comment>
<keyword evidence="5" id="KW-0411">Iron-sulfur</keyword>
<dbReference type="Gene3D" id="2.40.50.1070">
    <property type="match status" value="1"/>
</dbReference>
<dbReference type="Gene3D" id="3.40.50.150">
    <property type="entry name" value="Vaccinia Virus protein VP39"/>
    <property type="match status" value="1"/>
</dbReference>
<evidence type="ECO:0000256" key="1">
    <source>
        <dbReference type="ARBA" id="ARBA00022485"/>
    </source>
</evidence>
<evidence type="ECO:0000313" key="10">
    <source>
        <dbReference type="Proteomes" id="UP000295304"/>
    </source>
</evidence>
<evidence type="ECO:0000256" key="8">
    <source>
        <dbReference type="SAM" id="MobiDB-lite"/>
    </source>
</evidence>
<organism evidence="9 10">
    <name type="scientific">Varunaivibrio sulfuroxidans</name>
    <dbReference type="NCBI Taxonomy" id="1773489"/>
    <lineage>
        <taxon>Bacteria</taxon>
        <taxon>Pseudomonadati</taxon>
        <taxon>Pseudomonadota</taxon>
        <taxon>Alphaproteobacteria</taxon>
        <taxon>Rhodospirillales</taxon>
        <taxon>Magnetovibrionaceae</taxon>
        <taxon>Varunaivibrio</taxon>
    </lineage>
</organism>
<feature type="active site" description="Nucleophile" evidence="6">
    <location>
        <position position="407"/>
    </location>
</feature>
<evidence type="ECO:0000256" key="6">
    <source>
        <dbReference type="PROSITE-ProRule" id="PRU01024"/>
    </source>
</evidence>
<feature type="binding site" evidence="6">
    <location>
        <position position="313"/>
    </location>
    <ligand>
        <name>S-adenosyl-L-methionine</name>
        <dbReference type="ChEBI" id="CHEBI:59789"/>
    </ligand>
</feature>
<dbReference type="SUPFAM" id="SSF53335">
    <property type="entry name" value="S-adenosyl-L-methionine-dependent methyltransferases"/>
    <property type="match status" value="1"/>
</dbReference>
<name>A0A4R3JAH9_9PROT</name>
<evidence type="ECO:0000256" key="5">
    <source>
        <dbReference type="ARBA" id="ARBA00023014"/>
    </source>
</evidence>
<feature type="region of interest" description="Disordered" evidence="8">
    <location>
        <begin position="1"/>
        <end position="26"/>
    </location>
</feature>
<dbReference type="GO" id="GO:0051539">
    <property type="term" value="F:4 iron, 4 sulfur cluster binding"/>
    <property type="evidence" value="ECO:0007669"/>
    <property type="project" value="UniProtKB-KW"/>
</dbReference>
<reference evidence="9 10" key="1">
    <citation type="submission" date="2019-03" db="EMBL/GenBank/DDBJ databases">
        <title>Genomic Encyclopedia of Type Strains, Phase IV (KMG-IV): sequencing the most valuable type-strain genomes for metagenomic binning, comparative biology and taxonomic classification.</title>
        <authorList>
            <person name="Goeker M."/>
        </authorList>
    </citation>
    <scope>NUCLEOTIDE SEQUENCE [LARGE SCALE GENOMIC DNA]</scope>
    <source>
        <strain evidence="9 10">DSM 101688</strain>
    </source>
</reference>
<dbReference type="RefSeq" id="WP_132939084.1">
    <property type="nucleotide sequence ID" value="NZ_CP119676.1"/>
</dbReference>
<keyword evidence="10" id="KW-1185">Reference proteome</keyword>
<dbReference type="InterPro" id="IPR010280">
    <property type="entry name" value="U5_MeTrfase_fam"/>
</dbReference>
<dbReference type="EMBL" id="SLZW01000005">
    <property type="protein sequence ID" value="TCS62642.1"/>
    <property type="molecule type" value="Genomic_DNA"/>
</dbReference>
<sequence>MKQGTFASRPRKRRPKKGAKSPQDGRKIDAEVETIGGQGDGLVHLDGALYFAPDTVPGDRITARVGAARGGGHVLEDIVRHEDGPTRIRPFCGHAGACGGCVAQHMSDAAYRLWKVERIGEALTRRGLGDVEIEPLVTTPLGARRRLTLSAVRRGGKVSLGFNARRAHRVVDLEGCPLAAPALCALFAPLRDLFAALAREGLALDKAVQVLLTACDGGLDAVFRASCAPNLNMRQRLVDFAARFDLARVSWDNADGAGPEAIVVHREPYMTFAGTRVALPQGGFLQASAEGERAITAAIARRVGGAARIAELYCGMGSFTFALAQIAPVFAVEGFAPAVRALERAAGRAGLGGMIRAEVRDLDRAPLDARELKRFDTVVFDPPRAGAAAQAAALAHGAARTIVAVSCNPATFARDARILVDGGYALQSLTPIDQFAYSAHVELVAGFAKK</sequence>
<feature type="binding site" evidence="6">
    <location>
        <position position="333"/>
    </location>
    <ligand>
        <name>S-adenosyl-L-methionine</name>
        <dbReference type="ChEBI" id="CHEBI:59789"/>
    </ligand>
</feature>
<dbReference type="PROSITE" id="PS51687">
    <property type="entry name" value="SAM_MT_RNA_M5U"/>
    <property type="match status" value="1"/>
</dbReference>
<keyword evidence="1" id="KW-0479">Metal-binding</keyword>
<evidence type="ECO:0000256" key="3">
    <source>
        <dbReference type="ARBA" id="ARBA00022679"/>
    </source>
</evidence>
<dbReference type="GO" id="GO:0070041">
    <property type="term" value="F:rRNA (uridine-C5-)-methyltransferase activity"/>
    <property type="evidence" value="ECO:0007669"/>
    <property type="project" value="TreeGrafter"/>
</dbReference>
<evidence type="ECO:0000256" key="4">
    <source>
        <dbReference type="ARBA" id="ARBA00022691"/>
    </source>
</evidence>
<evidence type="ECO:0000313" key="9">
    <source>
        <dbReference type="EMBL" id="TCS62642.1"/>
    </source>
</evidence>
<dbReference type="CDD" id="cd02440">
    <property type="entry name" value="AdoMet_MTases"/>
    <property type="match status" value="1"/>
</dbReference>
<dbReference type="PANTHER" id="PTHR11061:SF49">
    <property type="entry name" value="23S RRNA (URACIL(1939)-C(5))-METHYLTRANSFERASE RLMD"/>
    <property type="match status" value="1"/>
</dbReference>
<dbReference type="InterPro" id="IPR029063">
    <property type="entry name" value="SAM-dependent_MTases_sf"/>
</dbReference>
<keyword evidence="1" id="KW-0004">4Fe-4S</keyword>
<keyword evidence="3 6" id="KW-0808">Transferase</keyword>
<keyword evidence="2 6" id="KW-0489">Methyltransferase</keyword>
<dbReference type="OrthoDB" id="9804590at2"/>
<comment type="similarity">
    <text evidence="6">Belongs to the class I-like SAM-binding methyltransferase superfamily. RNA M5U methyltransferase family.</text>
</comment>
<feature type="compositionally biased region" description="Basic residues" evidence="8">
    <location>
        <begin position="9"/>
        <end position="19"/>
    </location>
</feature>
<dbReference type="Gene3D" id="2.40.50.140">
    <property type="entry name" value="Nucleic acid-binding proteins"/>
    <property type="match status" value="1"/>
</dbReference>
<dbReference type="SUPFAM" id="SSF50249">
    <property type="entry name" value="Nucleic acid-binding proteins"/>
    <property type="match status" value="1"/>
</dbReference>
<feature type="binding site" evidence="6">
    <location>
        <position position="381"/>
    </location>
    <ligand>
        <name>S-adenosyl-L-methionine</name>
        <dbReference type="ChEBI" id="CHEBI:59789"/>
    </ligand>
</feature>
<dbReference type="AlphaFoldDB" id="A0A4R3JAH9"/>
<dbReference type="GO" id="GO:0070475">
    <property type="term" value="P:rRNA base methylation"/>
    <property type="evidence" value="ECO:0007669"/>
    <property type="project" value="TreeGrafter"/>
</dbReference>
<dbReference type="Pfam" id="PF05958">
    <property type="entry name" value="tRNA_U5-meth_tr"/>
    <property type="match status" value="1"/>
</dbReference>
<protein>
    <submittedName>
        <fullName evidence="9">23S rRNA m(5)U-1939 methyltransferase</fullName>
    </submittedName>
</protein>
<gene>
    <name evidence="9" type="ORF">EDD55_105190</name>
</gene>